<dbReference type="Gene3D" id="3.40.50.2300">
    <property type="match status" value="1"/>
</dbReference>
<keyword evidence="2" id="KW-0238">DNA-binding</keyword>
<dbReference type="PANTHER" id="PTHR30146:SF109">
    <property type="entry name" value="HTH-TYPE TRANSCRIPTIONAL REGULATOR GALS"/>
    <property type="match status" value="1"/>
</dbReference>
<dbReference type="AlphaFoldDB" id="X1TXG5"/>
<dbReference type="Pfam" id="PF13377">
    <property type="entry name" value="Peripla_BP_3"/>
    <property type="match status" value="1"/>
</dbReference>
<proteinExistence type="predicted"/>
<dbReference type="InterPro" id="IPR028082">
    <property type="entry name" value="Peripla_BP_I"/>
</dbReference>
<dbReference type="GO" id="GO:0000976">
    <property type="term" value="F:transcription cis-regulatory region binding"/>
    <property type="evidence" value="ECO:0007669"/>
    <property type="project" value="TreeGrafter"/>
</dbReference>
<comment type="caution">
    <text evidence="5">The sequence shown here is derived from an EMBL/GenBank/DDBJ whole genome shotgun (WGS) entry which is preliminary data.</text>
</comment>
<dbReference type="CDD" id="cd06267">
    <property type="entry name" value="PBP1_LacI_sugar_binding-like"/>
    <property type="match status" value="1"/>
</dbReference>
<keyword evidence="3" id="KW-0804">Transcription</keyword>
<protein>
    <recommendedName>
        <fullName evidence="4">Transcriptional regulator LacI/GalR-like sensor domain-containing protein</fullName>
    </recommendedName>
</protein>
<keyword evidence="1" id="KW-0805">Transcription regulation</keyword>
<gene>
    <name evidence="5" type="ORF">S12H4_38917</name>
</gene>
<evidence type="ECO:0000256" key="1">
    <source>
        <dbReference type="ARBA" id="ARBA00023015"/>
    </source>
</evidence>
<evidence type="ECO:0000256" key="2">
    <source>
        <dbReference type="ARBA" id="ARBA00023125"/>
    </source>
</evidence>
<evidence type="ECO:0000313" key="5">
    <source>
        <dbReference type="EMBL" id="GAI96046.1"/>
    </source>
</evidence>
<evidence type="ECO:0000256" key="3">
    <source>
        <dbReference type="ARBA" id="ARBA00023163"/>
    </source>
</evidence>
<reference evidence="5" key="1">
    <citation type="journal article" date="2014" name="Front. Microbiol.">
        <title>High frequency of phylogenetically diverse reductive dehalogenase-homologous genes in deep subseafloor sedimentary metagenomes.</title>
        <authorList>
            <person name="Kawai M."/>
            <person name="Futagami T."/>
            <person name="Toyoda A."/>
            <person name="Takaki Y."/>
            <person name="Nishi S."/>
            <person name="Hori S."/>
            <person name="Arai W."/>
            <person name="Tsubouchi T."/>
            <person name="Morono Y."/>
            <person name="Uchiyama I."/>
            <person name="Ito T."/>
            <person name="Fujiyama A."/>
            <person name="Inagaki F."/>
            <person name="Takami H."/>
        </authorList>
    </citation>
    <scope>NUCLEOTIDE SEQUENCE</scope>
    <source>
        <strain evidence="5">Expedition CK06-06</strain>
    </source>
</reference>
<dbReference type="SUPFAM" id="SSF53822">
    <property type="entry name" value="Periplasmic binding protein-like I"/>
    <property type="match status" value="1"/>
</dbReference>
<dbReference type="InterPro" id="IPR046335">
    <property type="entry name" value="LacI/GalR-like_sensor"/>
</dbReference>
<dbReference type="GO" id="GO:0003700">
    <property type="term" value="F:DNA-binding transcription factor activity"/>
    <property type="evidence" value="ECO:0007669"/>
    <property type="project" value="TreeGrafter"/>
</dbReference>
<accession>X1TXG5</accession>
<organism evidence="5">
    <name type="scientific">marine sediment metagenome</name>
    <dbReference type="NCBI Taxonomy" id="412755"/>
    <lineage>
        <taxon>unclassified sequences</taxon>
        <taxon>metagenomes</taxon>
        <taxon>ecological metagenomes</taxon>
    </lineage>
</organism>
<feature type="non-terminal residue" evidence="5">
    <location>
        <position position="1"/>
    </location>
</feature>
<evidence type="ECO:0000259" key="4">
    <source>
        <dbReference type="Pfam" id="PF13377"/>
    </source>
</evidence>
<dbReference type="PANTHER" id="PTHR30146">
    <property type="entry name" value="LACI-RELATED TRANSCRIPTIONAL REPRESSOR"/>
    <property type="match status" value="1"/>
</dbReference>
<dbReference type="EMBL" id="BARW01023470">
    <property type="protein sequence ID" value="GAI96046.1"/>
    <property type="molecule type" value="Genomic_DNA"/>
</dbReference>
<sequence>GAYEAASYLISNGHRRIVILAGPQYTKTAQDRFMGWKKALEEKALFREEFAFWGNFSIDSGYEMMKKVFNNLGKFDAVFACNDLIALGAIQAIEEKKYKIPDDISIIGFDDIYLSRFLKSPLTTVKQPIYDMGKIAAEIFLIHILNNQILGIVYKFYFLILRMLN</sequence>
<feature type="domain" description="Transcriptional regulator LacI/GalR-like sensor" evidence="4">
    <location>
        <begin position="7"/>
        <end position="141"/>
    </location>
</feature>
<name>X1TXG5_9ZZZZ</name>